<keyword evidence="6 8" id="KW-0472">Membrane</keyword>
<evidence type="ECO:0000256" key="7">
    <source>
        <dbReference type="ARBA" id="ARBA00023170"/>
    </source>
</evidence>
<comment type="caution">
    <text evidence="9">The sequence shown here is derived from an EMBL/GenBank/DDBJ whole genome shotgun (WGS) entry which is preliminary data.</text>
</comment>
<feature type="transmembrane region" description="Helical" evidence="8">
    <location>
        <begin position="188"/>
        <end position="209"/>
    </location>
</feature>
<evidence type="ECO:0000256" key="1">
    <source>
        <dbReference type="ARBA" id="ARBA00004651"/>
    </source>
</evidence>
<dbReference type="Pfam" id="PF06151">
    <property type="entry name" value="Trehalose_recp"/>
    <property type="match status" value="1"/>
</dbReference>
<dbReference type="GO" id="GO:0005886">
    <property type="term" value="C:plasma membrane"/>
    <property type="evidence" value="ECO:0007669"/>
    <property type="project" value="UniProtKB-SubCell"/>
</dbReference>
<keyword evidence="4 8" id="KW-0812">Transmembrane</keyword>
<name>A0AAV8XPG8_9CUCU</name>
<dbReference type="Proteomes" id="UP001162162">
    <property type="component" value="Unassembled WGS sequence"/>
</dbReference>
<proteinExistence type="inferred from homology"/>
<evidence type="ECO:0008006" key="11">
    <source>
        <dbReference type="Google" id="ProtNLM"/>
    </source>
</evidence>
<evidence type="ECO:0000256" key="2">
    <source>
        <dbReference type="ARBA" id="ARBA00005327"/>
    </source>
</evidence>
<evidence type="ECO:0000256" key="6">
    <source>
        <dbReference type="ARBA" id="ARBA00023136"/>
    </source>
</evidence>
<comment type="subcellular location">
    <subcellularLocation>
        <location evidence="1">Cell membrane</location>
        <topology evidence="1">Multi-pass membrane protein</topology>
    </subcellularLocation>
</comment>
<dbReference type="GO" id="GO:0050916">
    <property type="term" value="P:sensory perception of sweet taste"/>
    <property type="evidence" value="ECO:0007669"/>
    <property type="project" value="UniProtKB-ARBA"/>
</dbReference>
<accession>A0AAV8XPG8</accession>
<reference evidence="9" key="1">
    <citation type="journal article" date="2023" name="Insect Mol. Biol.">
        <title>Genome sequencing provides insights into the evolution of gene families encoding plant cell wall-degrading enzymes in longhorned beetles.</title>
        <authorList>
            <person name="Shin N.R."/>
            <person name="Okamura Y."/>
            <person name="Kirsch R."/>
            <person name="Pauchet Y."/>
        </authorList>
    </citation>
    <scope>NUCLEOTIDE SEQUENCE</scope>
    <source>
        <strain evidence="9">AMC_N1</strain>
    </source>
</reference>
<keyword evidence="7" id="KW-0675">Receptor</keyword>
<evidence type="ECO:0000313" key="10">
    <source>
        <dbReference type="Proteomes" id="UP001162162"/>
    </source>
</evidence>
<keyword evidence="5 8" id="KW-1133">Transmembrane helix</keyword>
<keyword evidence="10" id="KW-1185">Reference proteome</keyword>
<dbReference type="EMBL" id="JAPWTK010000395">
    <property type="protein sequence ID" value="KAJ8940979.1"/>
    <property type="molecule type" value="Genomic_DNA"/>
</dbReference>
<keyword evidence="3" id="KW-1003">Cell membrane</keyword>
<sequence length="305" mass="35094">MLTAVIVCFVSWSDAGYVFTDLVTHIFYLGALATLILYLRLATSWSKLILLWCRMDKVMNNVYGYPKGLDKRLRIVSATFLILSTTDYSLSVLNRYTNLKTKLGKGYSMQKYYEETFPQLYRSVPFNIFSDFSQVHGTLLWALNDLFIILMSIPLAFEFHLKGHNFWIEIREDYDRLSILCKELDSHISYIVLLSFSLNTFFLLVQLYHSLETVTGFIGRFYFVFSFVYLIIKVVSVSLYAAWINDESIGLASILNSVPSASYNVEIRRLLLQISFDKVALTGCRMFKITRGIILSIAGAIVTYL</sequence>
<feature type="transmembrane region" description="Helical" evidence="8">
    <location>
        <begin position="221"/>
        <end position="243"/>
    </location>
</feature>
<evidence type="ECO:0000256" key="3">
    <source>
        <dbReference type="ARBA" id="ARBA00022475"/>
    </source>
</evidence>
<evidence type="ECO:0000313" key="9">
    <source>
        <dbReference type="EMBL" id="KAJ8940979.1"/>
    </source>
</evidence>
<gene>
    <name evidence="9" type="ORF">NQ318_011712</name>
</gene>
<evidence type="ECO:0000256" key="4">
    <source>
        <dbReference type="ARBA" id="ARBA00022692"/>
    </source>
</evidence>
<comment type="similarity">
    <text evidence="2">Belongs to the insect chemoreceptor superfamily. Gustatory receptor (GR) family. Gr5a subfamily.</text>
</comment>
<feature type="transmembrane region" description="Helical" evidence="8">
    <location>
        <begin position="25"/>
        <end position="52"/>
    </location>
</feature>
<dbReference type="PANTHER" id="PTHR21421:SF29">
    <property type="entry name" value="GUSTATORY RECEPTOR 5A FOR TREHALOSE-RELATED"/>
    <property type="match status" value="1"/>
</dbReference>
<dbReference type="GO" id="GO:0008527">
    <property type="term" value="F:taste receptor activity"/>
    <property type="evidence" value="ECO:0007669"/>
    <property type="project" value="InterPro"/>
</dbReference>
<evidence type="ECO:0000256" key="5">
    <source>
        <dbReference type="ARBA" id="ARBA00022989"/>
    </source>
</evidence>
<dbReference type="InterPro" id="IPR009318">
    <property type="entry name" value="Gustatory_rcpt"/>
</dbReference>
<evidence type="ECO:0000256" key="8">
    <source>
        <dbReference type="SAM" id="Phobius"/>
    </source>
</evidence>
<organism evidence="9 10">
    <name type="scientific">Aromia moschata</name>
    <dbReference type="NCBI Taxonomy" id="1265417"/>
    <lineage>
        <taxon>Eukaryota</taxon>
        <taxon>Metazoa</taxon>
        <taxon>Ecdysozoa</taxon>
        <taxon>Arthropoda</taxon>
        <taxon>Hexapoda</taxon>
        <taxon>Insecta</taxon>
        <taxon>Pterygota</taxon>
        <taxon>Neoptera</taxon>
        <taxon>Endopterygota</taxon>
        <taxon>Coleoptera</taxon>
        <taxon>Polyphaga</taxon>
        <taxon>Cucujiformia</taxon>
        <taxon>Chrysomeloidea</taxon>
        <taxon>Cerambycidae</taxon>
        <taxon>Cerambycinae</taxon>
        <taxon>Callichromatini</taxon>
        <taxon>Aromia</taxon>
    </lineage>
</organism>
<dbReference type="AlphaFoldDB" id="A0AAV8XPG8"/>
<dbReference type="PANTHER" id="PTHR21421">
    <property type="entry name" value="GUSTATORY RECEPTOR"/>
    <property type="match status" value="1"/>
</dbReference>
<protein>
    <recommendedName>
        <fullName evidence="11">Gustatory receptor</fullName>
    </recommendedName>
</protein>
<feature type="transmembrane region" description="Helical" evidence="8">
    <location>
        <begin position="139"/>
        <end position="157"/>
    </location>
</feature>